<dbReference type="EMBL" id="CM002926">
    <property type="protein sequence ID" value="KGN52162.1"/>
    <property type="molecule type" value="Genomic_DNA"/>
</dbReference>
<feature type="region of interest" description="Disordered" evidence="1">
    <location>
        <begin position="1"/>
        <end position="20"/>
    </location>
</feature>
<accession>A0A0A0KUP8</accession>
<dbReference type="AlphaFoldDB" id="A0A0A0KUP8"/>
<gene>
    <name evidence="2" type="ORF">Csa_5G612920</name>
</gene>
<evidence type="ECO:0000313" key="2">
    <source>
        <dbReference type="EMBL" id="KGN52162.1"/>
    </source>
</evidence>
<dbReference type="Proteomes" id="UP000029981">
    <property type="component" value="Chromosome 5"/>
</dbReference>
<name>A0A0A0KUP8_CUCSA</name>
<proteinExistence type="predicted"/>
<reference evidence="2 3" key="3">
    <citation type="journal article" date="2010" name="BMC Genomics">
        <title>Transcriptome sequencing and comparative analysis of cucumber flowers with different sex types.</title>
        <authorList>
            <person name="Guo S."/>
            <person name="Zheng Y."/>
            <person name="Joung J.G."/>
            <person name="Liu S."/>
            <person name="Zhang Z."/>
            <person name="Crasta O.R."/>
            <person name="Sobral B.W."/>
            <person name="Xu Y."/>
            <person name="Huang S."/>
            <person name="Fei Z."/>
        </authorList>
    </citation>
    <scope>NUCLEOTIDE SEQUENCE [LARGE SCALE GENOMIC DNA]</scope>
    <source>
        <strain evidence="3">cv. 9930</strain>
    </source>
</reference>
<protein>
    <submittedName>
        <fullName evidence="2">Uncharacterized protein</fullName>
    </submittedName>
</protein>
<sequence length="62" mass="7040">MWGNNQRGRGSLSKEQKAISNKDIAEDKVELWLSKSIVEGRGRKRIGEAYGWVLSAKYEDLS</sequence>
<reference evidence="2 3" key="2">
    <citation type="journal article" date="2009" name="PLoS ONE">
        <title>An integrated genetic and cytogenetic map of the cucumber genome.</title>
        <authorList>
            <person name="Ren Y."/>
            <person name="Zhang Z."/>
            <person name="Liu J."/>
            <person name="Staub J.E."/>
            <person name="Han Y."/>
            <person name="Cheng Z."/>
            <person name="Li X."/>
            <person name="Lu J."/>
            <person name="Miao H."/>
            <person name="Kang H."/>
            <person name="Xie B."/>
            <person name="Gu X."/>
            <person name="Wang X."/>
            <person name="Du Y."/>
            <person name="Jin W."/>
            <person name="Huang S."/>
        </authorList>
    </citation>
    <scope>NUCLEOTIDE SEQUENCE [LARGE SCALE GENOMIC DNA]</scope>
    <source>
        <strain evidence="3">cv. 9930</strain>
    </source>
</reference>
<dbReference type="Gramene" id="KGN52162">
    <property type="protein sequence ID" value="KGN52162"/>
    <property type="gene ID" value="Csa_5G612920"/>
</dbReference>
<evidence type="ECO:0000256" key="1">
    <source>
        <dbReference type="SAM" id="MobiDB-lite"/>
    </source>
</evidence>
<reference evidence="2 3" key="4">
    <citation type="journal article" date="2011" name="BMC Genomics">
        <title>RNA-Seq improves annotation of protein-coding genes in the cucumber genome.</title>
        <authorList>
            <person name="Li Z."/>
            <person name="Zhang Z."/>
            <person name="Yan P."/>
            <person name="Huang S."/>
            <person name="Fei Z."/>
            <person name="Lin K."/>
        </authorList>
    </citation>
    <scope>NUCLEOTIDE SEQUENCE [LARGE SCALE GENOMIC DNA]</scope>
    <source>
        <strain evidence="3">cv. 9930</strain>
    </source>
</reference>
<keyword evidence="3" id="KW-1185">Reference proteome</keyword>
<reference evidence="2 3" key="1">
    <citation type="journal article" date="2009" name="Nat. Genet.">
        <title>The genome of the cucumber, Cucumis sativus L.</title>
        <authorList>
            <person name="Huang S."/>
            <person name="Li R."/>
            <person name="Zhang Z."/>
            <person name="Li L."/>
            <person name="Gu X."/>
            <person name="Fan W."/>
            <person name="Lucas W.J."/>
            <person name="Wang X."/>
            <person name="Xie B."/>
            <person name="Ni P."/>
            <person name="Ren Y."/>
            <person name="Zhu H."/>
            <person name="Li J."/>
            <person name="Lin K."/>
            <person name="Jin W."/>
            <person name="Fei Z."/>
            <person name="Li G."/>
            <person name="Staub J."/>
            <person name="Kilian A."/>
            <person name="van der Vossen E.A."/>
            <person name="Wu Y."/>
            <person name="Guo J."/>
            <person name="He J."/>
            <person name="Jia Z."/>
            <person name="Ren Y."/>
            <person name="Tian G."/>
            <person name="Lu Y."/>
            <person name="Ruan J."/>
            <person name="Qian W."/>
            <person name="Wang M."/>
            <person name="Huang Q."/>
            <person name="Li B."/>
            <person name="Xuan Z."/>
            <person name="Cao J."/>
            <person name="Asan"/>
            <person name="Wu Z."/>
            <person name="Zhang J."/>
            <person name="Cai Q."/>
            <person name="Bai Y."/>
            <person name="Zhao B."/>
            <person name="Han Y."/>
            <person name="Li Y."/>
            <person name="Li X."/>
            <person name="Wang S."/>
            <person name="Shi Q."/>
            <person name="Liu S."/>
            <person name="Cho W.K."/>
            <person name="Kim J.Y."/>
            <person name="Xu Y."/>
            <person name="Heller-Uszynska K."/>
            <person name="Miao H."/>
            <person name="Cheng Z."/>
            <person name="Zhang S."/>
            <person name="Wu J."/>
            <person name="Yang Y."/>
            <person name="Kang H."/>
            <person name="Li M."/>
            <person name="Liang H."/>
            <person name="Ren X."/>
            <person name="Shi Z."/>
            <person name="Wen M."/>
            <person name="Jian M."/>
            <person name="Yang H."/>
            <person name="Zhang G."/>
            <person name="Yang Z."/>
            <person name="Chen R."/>
            <person name="Liu S."/>
            <person name="Li J."/>
            <person name="Ma L."/>
            <person name="Liu H."/>
            <person name="Zhou Y."/>
            <person name="Zhao J."/>
            <person name="Fang X."/>
            <person name="Li G."/>
            <person name="Fang L."/>
            <person name="Li Y."/>
            <person name="Liu D."/>
            <person name="Zheng H."/>
            <person name="Zhang Y."/>
            <person name="Qin N."/>
            <person name="Li Z."/>
            <person name="Yang G."/>
            <person name="Yang S."/>
            <person name="Bolund L."/>
            <person name="Kristiansen K."/>
            <person name="Zheng H."/>
            <person name="Li S."/>
            <person name="Zhang X."/>
            <person name="Yang H."/>
            <person name="Wang J."/>
            <person name="Sun R."/>
            <person name="Zhang B."/>
            <person name="Jiang S."/>
            <person name="Wang J."/>
            <person name="Du Y."/>
            <person name="Li S."/>
        </authorList>
    </citation>
    <scope>NUCLEOTIDE SEQUENCE [LARGE SCALE GENOMIC DNA]</scope>
    <source>
        <strain evidence="3">cv. 9930</strain>
    </source>
</reference>
<evidence type="ECO:0000313" key="3">
    <source>
        <dbReference type="Proteomes" id="UP000029981"/>
    </source>
</evidence>
<organism evidence="2 3">
    <name type="scientific">Cucumis sativus</name>
    <name type="common">Cucumber</name>
    <dbReference type="NCBI Taxonomy" id="3659"/>
    <lineage>
        <taxon>Eukaryota</taxon>
        <taxon>Viridiplantae</taxon>
        <taxon>Streptophyta</taxon>
        <taxon>Embryophyta</taxon>
        <taxon>Tracheophyta</taxon>
        <taxon>Spermatophyta</taxon>
        <taxon>Magnoliopsida</taxon>
        <taxon>eudicotyledons</taxon>
        <taxon>Gunneridae</taxon>
        <taxon>Pentapetalae</taxon>
        <taxon>rosids</taxon>
        <taxon>fabids</taxon>
        <taxon>Cucurbitales</taxon>
        <taxon>Cucurbitaceae</taxon>
        <taxon>Benincaseae</taxon>
        <taxon>Cucumis</taxon>
    </lineage>
</organism>